<dbReference type="EnsemblProtists" id="EKX39617">
    <property type="protein sequence ID" value="EKX39617"/>
    <property type="gene ID" value="GUITHDRAFT_164911"/>
</dbReference>
<feature type="region of interest" description="Disordered" evidence="1">
    <location>
        <begin position="88"/>
        <end position="127"/>
    </location>
</feature>
<dbReference type="EMBL" id="JH993038">
    <property type="protein sequence ID" value="EKX39617.1"/>
    <property type="molecule type" value="Genomic_DNA"/>
</dbReference>
<keyword evidence="2" id="KW-0472">Membrane</keyword>
<dbReference type="RefSeq" id="XP_005826597.1">
    <property type="nucleotide sequence ID" value="XM_005826540.1"/>
</dbReference>
<dbReference type="HOGENOM" id="CLU_1158265_0_0_1"/>
<reference evidence="3 5" key="1">
    <citation type="journal article" date="2012" name="Nature">
        <title>Algal genomes reveal evolutionary mosaicism and the fate of nucleomorphs.</title>
        <authorList>
            <consortium name="DOE Joint Genome Institute"/>
            <person name="Curtis B.A."/>
            <person name="Tanifuji G."/>
            <person name="Burki F."/>
            <person name="Gruber A."/>
            <person name="Irimia M."/>
            <person name="Maruyama S."/>
            <person name="Arias M.C."/>
            <person name="Ball S.G."/>
            <person name="Gile G.H."/>
            <person name="Hirakawa Y."/>
            <person name="Hopkins J.F."/>
            <person name="Kuo A."/>
            <person name="Rensing S.A."/>
            <person name="Schmutz J."/>
            <person name="Symeonidi A."/>
            <person name="Elias M."/>
            <person name="Eveleigh R.J."/>
            <person name="Herman E.K."/>
            <person name="Klute M.J."/>
            <person name="Nakayama T."/>
            <person name="Obornik M."/>
            <person name="Reyes-Prieto A."/>
            <person name="Armbrust E.V."/>
            <person name="Aves S.J."/>
            <person name="Beiko R.G."/>
            <person name="Coutinho P."/>
            <person name="Dacks J.B."/>
            <person name="Durnford D.G."/>
            <person name="Fast N.M."/>
            <person name="Green B.R."/>
            <person name="Grisdale C.J."/>
            <person name="Hempel F."/>
            <person name="Henrissat B."/>
            <person name="Hoppner M.P."/>
            <person name="Ishida K."/>
            <person name="Kim E."/>
            <person name="Koreny L."/>
            <person name="Kroth P.G."/>
            <person name="Liu Y."/>
            <person name="Malik S.B."/>
            <person name="Maier U.G."/>
            <person name="McRose D."/>
            <person name="Mock T."/>
            <person name="Neilson J.A."/>
            <person name="Onodera N.T."/>
            <person name="Poole A.M."/>
            <person name="Pritham E.J."/>
            <person name="Richards T.A."/>
            <person name="Rocap G."/>
            <person name="Roy S.W."/>
            <person name="Sarai C."/>
            <person name="Schaack S."/>
            <person name="Shirato S."/>
            <person name="Slamovits C.H."/>
            <person name="Spencer D.F."/>
            <person name="Suzuki S."/>
            <person name="Worden A.Z."/>
            <person name="Zauner S."/>
            <person name="Barry K."/>
            <person name="Bell C."/>
            <person name="Bharti A.K."/>
            <person name="Crow J.A."/>
            <person name="Grimwood J."/>
            <person name="Kramer R."/>
            <person name="Lindquist E."/>
            <person name="Lucas S."/>
            <person name="Salamov A."/>
            <person name="McFadden G.I."/>
            <person name="Lane C.E."/>
            <person name="Keeling P.J."/>
            <person name="Gray M.W."/>
            <person name="Grigoriev I.V."/>
            <person name="Archibald J.M."/>
        </authorList>
    </citation>
    <scope>NUCLEOTIDE SEQUENCE</scope>
    <source>
        <strain evidence="3 5">CCMP2712</strain>
    </source>
</reference>
<feature type="region of interest" description="Disordered" evidence="1">
    <location>
        <begin position="147"/>
        <end position="195"/>
    </location>
</feature>
<proteinExistence type="predicted"/>
<evidence type="ECO:0000313" key="5">
    <source>
        <dbReference type="Proteomes" id="UP000011087"/>
    </source>
</evidence>
<keyword evidence="2" id="KW-1133">Transmembrane helix</keyword>
<gene>
    <name evidence="3" type="ORF">GUITHDRAFT_164911</name>
</gene>
<feature type="compositionally biased region" description="Low complexity" evidence="1">
    <location>
        <begin position="159"/>
        <end position="176"/>
    </location>
</feature>
<feature type="transmembrane region" description="Helical" evidence="2">
    <location>
        <begin position="213"/>
        <end position="235"/>
    </location>
</feature>
<sequence>MPAVPSPCVMGPGKQMEYGSTLEHQVDQRNNRKSIMFAICALSMVLAITALVDHSSESPQSRLEKVLTGSTKAKMHALSVAASLAAKKKASAPPAHPQAAHAAAQPASKKMEDALKARSIQKPSLKLSQHAAMMKVKMAHGNMLQSSNETAAPAPAPAPAASAASESEAAQPEQASGSKGSEEHEGVSGEDGNVDVSALKPTGIMGVFFNEKIMITAVCVIAGLLLAICCFAKYADCALA</sequence>
<keyword evidence="5" id="KW-1185">Reference proteome</keyword>
<evidence type="ECO:0000256" key="1">
    <source>
        <dbReference type="SAM" id="MobiDB-lite"/>
    </source>
</evidence>
<dbReference type="OrthoDB" id="10642066at2759"/>
<feature type="compositionally biased region" description="Low complexity" evidence="1">
    <location>
        <begin position="88"/>
        <end position="108"/>
    </location>
</feature>
<dbReference type="PaxDb" id="55529-EKX39617"/>
<evidence type="ECO:0000256" key="2">
    <source>
        <dbReference type="SAM" id="Phobius"/>
    </source>
</evidence>
<reference evidence="5" key="2">
    <citation type="submission" date="2012-11" db="EMBL/GenBank/DDBJ databases">
        <authorList>
            <person name="Kuo A."/>
            <person name="Curtis B.A."/>
            <person name="Tanifuji G."/>
            <person name="Burki F."/>
            <person name="Gruber A."/>
            <person name="Irimia M."/>
            <person name="Maruyama S."/>
            <person name="Arias M.C."/>
            <person name="Ball S.G."/>
            <person name="Gile G.H."/>
            <person name="Hirakawa Y."/>
            <person name="Hopkins J.F."/>
            <person name="Rensing S.A."/>
            <person name="Schmutz J."/>
            <person name="Symeonidi A."/>
            <person name="Elias M."/>
            <person name="Eveleigh R.J."/>
            <person name="Herman E.K."/>
            <person name="Klute M.J."/>
            <person name="Nakayama T."/>
            <person name="Obornik M."/>
            <person name="Reyes-Prieto A."/>
            <person name="Armbrust E.V."/>
            <person name="Aves S.J."/>
            <person name="Beiko R.G."/>
            <person name="Coutinho P."/>
            <person name="Dacks J.B."/>
            <person name="Durnford D.G."/>
            <person name="Fast N.M."/>
            <person name="Green B.R."/>
            <person name="Grisdale C."/>
            <person name="Hempe F."/>
            <person name="Henrissat B."/>
            <person name="Hoppner M.P."/>
            <person name="Ishida K.-I."/>
            <person name="Kim E."/>
            <person name="Koreny L."/>
            <person name="Kroth P.G."/>
            <person name="Liu Y."/>
            <person name="Malik S.-B."/>
            <person name="Maier U.G."/>
            <person name="McRose D."/>
            <person name="Mock T."/>
            <person name="Neilson J.A."/>
            <person name="Onodera N.T."/>
            <person name="Poole A.M."/>
            <person name="Pritham E.J."/>
            <person name="Richards T.A."/>
            <person name="Rocap G."/>
            <person name="Roy S.W."/>
            <person name="Sarai C."/>
            <person name="Schaack S."/>
            <person name="Shirato S."/>
            <person name="Slamovits C.H."/>
            <person name="Spencer D.F."/>
            <person name="Suzuki S."/>
            <person name="Worden A.Z."/>
            <person name="Zauner S."/>
            <person name="Barry K."/>
            <person name="Bell C."/>
            <person name="Bharti A.K."/>
            <person name="Crow J.A."/>
            <person name="Grimwood J."/>
            <person name="Kramer R."/>
            <person name="Lindquist E."/>
            <person name="Lucas S."/>
            <person name="Salamov A."/>
            <person name="McFadden G.I."/>
            <person name="Lane C.E."/>
            <person name="Keeling P.J."/>
            <person name="Gray M.W."/>
            <person name="Grigoriev I.V."/>
            <person name="Archibald J.M."/>
        </authorList>
    </citation>
    <scope>NUCLEOTIDE SEQUENCE</scope>
    <source>
        <strain evidence="5">CCMP2712</strain>
    </source>
</reference>
<evidence type="ECO:0000313" key="4">
    <source>
        <dbReference type="EnsemblProtists" id="EKX39617"/>
    </source>
</evidence>
<evidence type="ECO:0000313" key="3">
    <source>
        <dbReference type="EMBL" id="EKX39617.1"/>
    </source>
</evidence>
<dbReference type="GeneID" id="17296338"/>
<keyword evidence="2" id="KW-0812">Transmembrane</keyword>
<dbReference type="AlphaFoldDB" id="L1IU25"/>
<accession>L1IU25</accession>
<dbReference type="Proteomes" id="UP000011087">
    <property type="component" value="Unassembled WGS sequence"/>
</dbReference>
<protein>
    <submittedName>
        <fullName evidence="3 4">Uncharacterized protein</fullName>
    </submittedName>
</protein>
<name>L1IU25_GUITC</name>
<dbReference type="KEGG" id="gtt:GUITHDRAFT_164911"/>
<reference evidence="4" key="3">
    <citation type="submission" date="2015-06" db="UniProtKB">
        <authorList>
            <consortium name="EnsemblProtists"/>
        </authorList>
    </citation>
    <scope>IDENTIFICATION</scope>
</reference>
<organism evidence="3">
    <name type="scientific">Guillardia theta (strain CCMP2712)</name>
    <name type="common">Cryptophyte</name>
    <dbReference type="NCBI Taxonomy" id="905079"/>
    <lineage>
        <taxon>Eukaryota</taxon>
        <taxon>Cryptophyceae</taxon>
        <taxon>Pyrenomonadales</taxon>
        <taxon>Geminigeraceae</taxon>
        <taxon>Guillardia</taxon>
    </lineage>
</organism>